<gene>
    <name evidence="3" type="ORF">BT96DRAFT_1005537</name>
</gene>
<feature type="region of interest" description="Disordered" evidence="2">
    <location>
        <begin position="167"/>
        <end position="191"/>
    </location>
</feature>
<evidence type="ECO:0000256" key="1">
    <source>
        <dbReference type="SAM" id="Coils"/>
    </source>
</evidence>
<keyword evidence="1" id="KW-0175">Coiled coil</keyword>
<dbReference type="EMBL" id="ML769830">
    <property type="protein sequence ID" value="KAE9387013.1"/>
    <property type="molecule type" value="Genomic_DNA"/>
</dbReference>
<evidence type="ECO:0000313" key="3">
    <source>
        <dbReference type="EMBL" id="KAE9387013.1"/>
    </source>
</evidence>
<dbReference type="Proteomes" id="UP000799118">
    <property type="component" value="Unassembled WGS sequence"/>
</dbReference>
<reference evidence="3" key="1">
    <citation type="journal article" date="2019" name="Environ. Microbiol.">
        <title>Fungal ecological strategies reflected in gene transcription - a case study of two litter decomposers.</title>
        <authorList>
            <person name="Barbi F."/>
            <person name="Kohler A."/>
            <person name="Barry K."/>
            <person name="Baskaran P."/>
            <person name="Daum C."/>
            <person name="Fauchery L."/>
            <person name="Ihrmark K."/>
            <person name="Kuo A."/>
            <person name="LaButti K."/>
            <person name="Lipzen A."/>
            <person name="Morin E."/>
            <person name="Grigoriev I.V."/>
            <person name="Henrissat B."/>
            <person name="Lindahl B."/>
            <person name="Martin F."/>
        </authorList>
    </citation>
    <scope>NUCLEOTIDE SEQUENCE</scope>
    <source>
        <strain evidence="3">JB14</strain>
    </source>
</reference>
<name>A0A6A4GNU4_9AGAR</name>
<organism evidence="3 4">
    <name type="scientific">Gymnopus androsaceus JB14</name>
    <dbReference type="NCBI Taxonomy" id="1447944"/>
    <lineage>
        <taxon>Eukaryota</taxon>
        <taxon>Fungi</taxon>
        <taxon>Dikarya</taxon>
        <taxon>Basidiomycota</taxon>
        <taxon>Agaricomycotina</taxon>
        <taxon>Agaricomycetes</taxon>
        <taxon>Agaricomycetidae</taxon>
        <taxon>Agaricales</taxon>
        <taxon>Marasmiineae</taxon>
        <taxon>Omphalotaceae</taxon>
        <taxon>Gymnopus</taxon>
    </lineage>
</organism>
<proteinExistence type="predicted"/>
<keyword evidence="4" id="KW-1185">Reference proteome</keyword>
<evidence type="ECO:0000313" key="4">
    <source>
        <dbReference type="Proteomes" id="UP000799118"/>
    </source>
</evidence>
<sequence>MPNIWNIATNSCKVNFDKAKHLNEQYLKEKNDLIQERSDLACLAEWCMNEYTALLKQKLELEQVNKDLELTVEQQDIKMQEMMDETKQVNTADKVNRLTASVSHLVAWSQAIGNTACKHAEMIAQEARSVATAMQAKEVALTEGKTEIASLRNQIKKGKYKSQLTVNNNYDANDKSPEPTPGASSLTTSIPSDNHSIHDLITDTLAQFMAANPSLHASPLPSMPKCRRLKIPI</sequence>
<accession>A0A6A4GNU4</accession>
<feature type="coiled-coil region" evidence="1">
    <location>
        <begin position="16"/>
        <end position="85"/>
    </location>
</feature>
<protein>
    <submittedName>
        <fullName evidence="3">Uncharacterized protein</fullName>
    </submittedName>
</protein>
<dbReference type="AlphaFoldDB" id="A0A6A4GNU4"/>
<feature type="compositionally biased region" description="Polar residues" evidence="2">
    <location>
        <begin position="182"/>
        <end position="191"/>
    </location>
</feature>
<evidence type="ECO:0000256" key="2">
    <source>
        <dbReference type="SAM" id="MobiDB-lite"/>
    </source>
</evidence>